<evidence type="ECO:0000313" key="1">
    <source>
        <dbReference type="EMBL" id="GBM96307.1"/>
    </source>
</evidence>
<keyword evidence="2" id="KW-1185">Reference proteome</keyword>
<name>A0A4Y2K2A6_ARAVE</name>
<sequence>MRRQDPSNAREDETQKTKNRYKRRLCECKISTEKERCTVKKDCERLEIECVSSNSLPYNQKLIVDNLYPKKKTIHLKTKHGNSVGLCKRAYLMVSLFSDSVLWSYKSKFHLFGSKNVKECGEDQASIGDMKEYQLMGFKQGGSPHSFVDTIEQKQPSMDNRQAAVFVRATHGMGASGLSLGSSKWWLGKTAASSGELLR</sequence>
<comment type="caution">
    <text evidence="1">The sequence shown here is derived from an EMBL/GenBank/DDBJ whole genome shotgun (WGS) entry which is preliminary data.</text>
</comment>
<organism evidence="1 2">
    <name type="scientific">Araneus ventricosus</name>
    <name type="common">Orbweaver spider</name>
    <name type="synonym">Epeira ventricosa</name>
    <dbReference type="NCBI Taxonomy" id="182803"/>
    <lineage>
        <taxon>Eukaryota</taxon>
        <taxon>Metazoa</taxon>
        <taxon>Ecdysozoa</taxon>
        <taxon>Arthropoda</taxon>
        <taxon>Chelicerata</taxon>
        <taxon>Arachnida</taxon>
        <taxon>Araneae</taxon>
        <taxon>Araneomorphae</taxon>
        <taxon>Entelegynae</taxon>
        <taxon>Araneoidea</taxon>
        <taxon>Araneidae</taxon>
        <taxon>Araneus</taxon>
    </lineage>
</organism>
<evidence type="ECO:0000313" key="2">
    <source>
        <dbReference type="Proteomes" id="UP000499080"/>
    </source>
</evidence>
<dbReference type="AlphaFoldDB" id="A0A4Y2K2A6"/>
<accession>A0A4Y2K2A6</accession>
<gene>
    <name evidence="1" type="ORF">AVEN_6821_1</name>
</gene>
<proteinExistence type="predicted"/>
<protein>
    <submittedName>
        <fullName evidence="1">Uncharacterized protein</fullName>
    </submittedName>
</protein>
<reference evidence="1 2" key="1">
    <citation type="journal article" date="2019" name="Sci. Rep.">
        <title>Orb-weaving spider Araneus ventricosus genome elucidates the spidroin gene catalogue.</title>
        <authorList>
            <person name="Kono N."/>
            <person name="Nakamura H."/>
            <person name="Ohtoshi R."/>
            <person name="Moran D.A.P."/>
            <person name="Shinohara A."/>
            <person name="Yoshida Y."/>
            <person name="Fujiwara M."/>
            <person name="Mori M."/>
            <person name="Tomita M."/>
            <person name="Arakawa K."/>
        </authorList>
    </citation>
    <scope>NUCLEOTIDE SEQUENCE [LARGE SCALE GENOMIC DNA]</scope>
</reference>
<dbReference type="EMBL" id="BGPR01004133">
    <property type="protein sequence ID" value="GBM96307.1"/>
    <property type="molecule type" value="Genomic_DNA"/>
</dbReference>
<dbReference type="Proteomes" id="UP000499080">
    <property type="component" value="Unassembled WGS sequence"/>
</dbReference>